<dbReference type="SUPFAM" id="SSF46689">
    <property type="entry name" value="Homeodomain-like"/>
    <property type="match status" value="2"/>
</dbReference>
<reference evidence="9 10" key="1">
    <citation type="submission" date="2019-04" db="EMBL/GenBank/DDBJ databases">
        <authorList>
            <person name="Schori C."/>
            <person name="Ahrens C."/>
        </authorList>
    </citation>
    <scope>NUCLEOTIDE SEQUENCE [LARGE SCALE GENOMIC DNA]</scope>
    <source>
        <strain evidence="9 10">DSM 2950</strain>
    </source>
</reference>
<dbReference type="InterPro" id="IPR011006">
    <property type="entry name" value="CheY-like_superfamily"/>
</dbReference>
<evidence type="ECO:0000256" key="5">
    <source>
        <dbReference type="ARBA" id="ARBA00024867"/>
    </source>
</evidence>
<feature type="domain" description="Response regulatory" evidence="8">
    <location>
        <begin position="18"/>
        <end position="136"/>
    </location>
</feature>
<dbReference type="Gene3D" id="1.10.10.60">
    <property type="entry name" value="Homeodomain-like"/>
    <property type="match status" value="2"/>
</dbReference>
<evidence type="ECO:0000259" key="7">
    <source>
        <dbReference type="PROSITE" id="PS01124"/>
    </source>
</evidence>
<dbReference type="Proteomes" id="UP000515789">
    <property type="component" value="Chromosome"/>
</dbReference>
<evidence type="ECO:0000256" key="2">
    <source>
        <dbReference type="ARBA" id="ARBA00023015"/>
    </source>
</evidence>
<dbReference type="Pfam" id="PF00072">
    <property type="entry name" value="Response_reg"/>
    <property type="match status" value="1"/>
</dbReference>
<dbReference type="SMART" id="SM00448">
    <property type="entry name" value="REC"/>
    <property type="match status" value="1"/>
</dbReference>
<evidence type="ECO:0000313" key="10">
    <source>
        <dbReference type="Proteomes" id="UP000515789"/>
    </source>
</evidence>
<feature type="domain" description="HTH araC/xylS-type" evidence="7">
    <location>
        <begin position="438"/>
        <end position="536"/>
    </location>
</feature>
<dbReference type="Gene3D" id="3.40.50.2300">
    <property type="match status" value="1"/>
</dbReference>
<evidence type="ECO:0000256" key="3">
    <source>
        <dbReference type="ARBA" id="ARBA00023125"/>
    </source>
</evidence>
<evidence type="ECO:0000256" key="1">
    <source>
        <dbReference type="ARBA" id="ARBA00018672"/>
    </source>
</evidence>
<dbReference type="GO" id="GO:0000160">
    <property type="term" value="P:phosphorelay signal transduction system"/>
    <property type="evidence" value="ECO:0007669"/>
    <property type="project" value="InterPro"/>
</dbReference>
<comment type="function">
    <text evidence="5">May play the central regulatory role in sporulation. It may be an element of the effector pathway responsible for the activation of sporulation genes in response to nutritional stress. Spo0A may act in concert with spo0H (a sigma factor) to control the expression of some genes that are critical to the sporulation process.</text>
</comment>
<dbReference type="PROSITE" id="PS01124">
    <property type="entry name" value="HTH_ARAC_FAMILY_2"/>
    <property type="match status" value="1"/>
</dbReference>
<dbReference type="PANTHER" id="PTHR43280:SF2">
    <property type="entry name" value="HTH-TYPE TRANSCRIPTIONAL REGULATOR EXSA"/>
    <property type="match status" value="1"/>
</dbReference>
<dbReference type="CDD" id="cd17536">
    <property type="entry name" value="REC_YesN-like"/>
    <property type="match status" value="1"/>
</dbReference>
<sequence>MFCHKNPMQKREGEGAMRIIIVEDEAVTRRWVRKKIEELDINYHVTGEFANGKQALKYCREHEVDVVFTDIRMAVMDGLEFLDRLKNERIAQPYKVILSAYDEFHYARQAIKAGAHEFILKPEITKEGMKNTLEEAKRFLEKSRTTDSTAECSSEAERRRNVMEKLLETGNTEQQKEEVVRVLEDCGIALKEEGIVLLSISLSGEEKGDAVVEVAELFMQENHISGICTSSMEEGEYLLVCHPNLHMDREVFSGKLEALLRLNLGTEVYLGISVRQNGFHHLRDMLRQARMARENRIFFGLPGIWRYDGMTVNSAAGHGDLYYAEEMREILSAVAKNDFETAEDKMKDILKDTGERIMLPPAYVKALCIEILSSCIQKARTYALTAAEEEEVRRTEMMFSERFRTLEDLRNWMYARMTELRRVFEAKSSLNQYSGPVRNIIGYVRQNYTQKISLEEVSSLVHLNKSYVSVLFKKETGEKFSDFLLRIRLEESCRLLESTRKSIQEIAGMAGFPDSAYFSRAFKERYGKSPMEYRKGI</sequence>
<dbReference type="SMART" id="SM00342">
    <property type="entry name" value="HTH_ARAC"/>
    <property type="match status" value="1"/>
</dbReference>
<dbReference type="InterPro" id="IPR018060">
    <property type="entry name" value="HTH_AraC"/>
</dbReference>
<dbReference type="EMBL" id="CP039126">
    <property type="protein sequence ID" value="QMW79606.1"/>
    <property type="molecule type" value="Genomic_DNA"/>
</dbReference>
<evidence type="ECO:0000256" key="4">
    <source>
        <dbReference type="ARBA" id="ARBA00023163"/>
    </source>
</evidence>
<name>A0A7G5MYB3_9FIRM</name>
<keyword evidence="4" id="KW-0804">Transcription</keyword>
<dbReference type="InterPro" id="IPR001789">
    <property type="entry name" value="Sig_transdc_resp-reg_receiver"/>
</dbReference>
<dbReference type="PROSITE" id="PS50110">
    <property type="entry name" value="RESPONSE_REGULATORY"/>
    <property type="match status" value="1"/>
</dbReference>
<keyword evidence="6" id="KW-0597">Phosphoprotein</keyword>
<protein>
    <recommendedName>
        <fullName evidence="1">Stage 0 sporulation protein A homolog</fullName>
    </recommendedName>
</protein>
<dbReference type="InterPro" id="IPR020449">
    <property type="entry name" value="Tscrpt_reg_AraC-type_HTH"/>
</dbReference>
<dbReference type="PRINTS" id="PR00032">
    <property type="entry name" value="HTHARAC"/>
</dbReference>
<proteinExistence type="predicted"/>
<organism evidence="9 10">
    <name type="scientific">Blautia producta</name>
    <dbReference type="NCBI Taxonomy" id="33035"/>
    <lineage>
        <taxon>Bacteria</taxon>
        <taxon>Bacillati</taxon>
        <taxon>Bacillota</taxon>
        <taxon>Clostridia</taxon>
        <taxon>Lachnospirales</taxon>
        <taxon>Lachnospiraceae</taxon>
        <taxon>Blautia</taxon>
    </lineage>
</organism>
<keyword evidence="2" id="KW-0805">Transcription regulation</keyword>
<dbReference type="GO" id="GO:0003700">
    <property type="term" value="F:DNA-binding transcription factor activity"/>
    <property type="evidence" value="ECO:0007669"/>
    <property type="project" value="InterPro"/>
</dbReference>
<keyword evidence="3" id="KW-0238">DNA-binding</keyword>
<dbReference type="SUPFAM" id="SSF52172">
    <property type="entry name" value="CheY-like"/>
    <property type="match status" value="1"/>
</dbReference>
<dbReference type="InterPro" id="IPR009057">
    <property type="entry name" value="Homeodomain-like_sf"/>
</dbReference>
<accession>A0A7G5MYB3</accession>
<dbReference type="GO" id="GO:0043565">
    <property type="term" value="F:sequence-specific DNA binding"/>
    <property type="evidence" value="ECO:0007669"/>
    <property type="project" value="InterPro"/>
</dbReference>
<dbReference type="PANTHER" id="PTHR43280">
    <property type="entry name" value="ARAC-FAMILY TRANSCRIPTIONAL REGULATOR"/>
    <property type="match status" value="1"/>
</dbReference>
<evidence type="ECO:0000259" key="8">
    <source>
        <dbReference type="PROSITE" id="PS50110"/>
    </source>
</evidence>
<gene>
    <name evidence="9" type="ORF">E5259_19480</name>
</gene>
<evidence type="ECO:0000256" key="6">
    <source>
        <dbReference type="PROSITE-ProRule" id="PRU00169"/>
    </source>
</evidence>
<dbReference type="Pfam" id="PF12833">
    <property type="entry name" value="HTH_18"/>
    <property type="match status" value="1"/>
</dbReference>
<evidence type="ECO:0000313" key="9">
    <source>
        <dbReference type="EMBL" id="QMW79606.1"/>
    </source>
</evidence>
<dbReference type="AlphaFoldDB" id="A0A7G5MYB3"/>
<feature type="modified residue" description="4-aspartylphosphate" evidence="6">
    <location>
        <position position="70"/>
    </location>
</feature>